<keyword evidence="5 6" id="KW-0472">Membrane</keyword>
<feature type="transmembrane region" description="Helical" evidence="6">
    <location>
        <begin position="1005"/>
        <end position="1034"/>
    </location>
</feature>
<evidence type="ECO:0000256" key="2">
    <source>
        <dbReference type="ARBA" id="ARBA00022475"/>
    </source>
</evidence>
<dbReference type="Proteomes" id="UP001208689">
    <property type="component" value="Chromosome"/>
</dbReference>
<organism evidence="8 9">
    <name type="scientific">Candidatus Lokiarchaeum ossiferum</name>
    <dbReference type="NCBI Taxonomy" id="2951803"/>
    <lineage>
        <taxon>Archaea</taxon>
        <taxon>Promethearchaeati</taxon>
        <taxon>Promethearchaeota</taxon>
        <taxon>Promethearchaeia</taxon>
        <taxon>Promethearchaeales</taxon>
        <taxon>Promethearchaeaceae</taxon>
        <taxon>Candidatus Lokiarchaeum</taxon>
    </lineage>
</organism>
<evidence type="ECO:0000256" key="3">
    <source>
        <dbReference type="ARBA" id="ARBA00022692"/>
    </source>
</evidence>
<feature type="transmembrane region" description="Helical" evidence="6">
    <location>
        <begin position="419"/>
        <end position="441"/>
    </location>
</feature>
<feature type="transmembrane region" description="Helical" evidence="6">
    <location>
        <begin position="366"/>
        <end position="383"/>
    </location>
</feature>
<keyword evidence="3 6" id="KW-0812">Transmembrane</keyword>
<dbReference type="InterPro" id="IPR003838">
    <property type="entry name" value="ABC3_permease_C"/>
</dbReference>
<keyword evidence="4 6" id="KW-1133">Transmembrane helix</keyword>
<evidence type="ECO:0000313" key="8">
    <source>
        <dbReference type="EMBL" id="UYP44939.1"/>
    </source>
</evidence>
<evidence type="ECO:0000256" key="5">
    <source>
        <dbReference type="ARBA" id="ARBA00023136"/>
    </source>
</evidence>
<evidence type="ECO:0000256" key="4">
    <source>
        <dbReference type="ARBA" id="ARBA00022989"/>
    </source>
</evidence>
<feature type="transmembrane region" description="Helical" evidence="6">
    <location>
        <begin position="461"/>
        <end position="485"/>
    </location>
</feature>
<feature type="transmembrane region" description="Helical" evidence="6">
    <location>
        <begin position="961"/>
        <end position="985"/>
    </location>
</feature>
<dbReference type="EMBL" id="CP104013">
    <property type="protein sequence ID" value="UYP44939.1"/>
    <property type="molecule type" value="Genomic_DNA"/>
</dbReference>
<gene>
    <name evidence="8" type="ORF">NEF87_001224</name>
</gene>
<feature type="transmembrane region" description="Helical" evidence="6">
    <location>
        <begin position="1127"/>
        <end position="1145"/>
    </location>
</feature>
<name>A0ABY6HR29_9ARCH</name>
<feature type="domain" description="ABC3 transporter permease C-terminal" evidence="7">
    <location>
        <begin position="963"/>
        <end position="1083"/>
    </location>
</feature>
<keyword evidence="9" id="KW-1185">Reference proteome</keyword>
<evidence type="ECO:0000256" key="1">
    <source>
        <dbReference type="ARBA" id="ARBA00004651"/>
    </source>
</evidence>
<feature type="transmembrane region" description="Helical" evidence="6">
    <location>
        <begin position="20"/>
        <end position="39"/>
    </location>
</feature>
<accession>A0ABY6HR29</accession>
<evidence type="ECO:0000259" key="7">
    <source>
        <dbReference type="Pfam" id="PF02687"/>
    </source>
</evidence>
<feature type="transmembrane region" description="Helical" evidence="6">
    <location>
        <begin position="574"/>
        <end position="592"/>
    </location>
</feature>
<feature type="transmembrane region" description="Helical" evidence="6">
    <location>
        <begin position="1061"/>
        <end position="1084"/>
    </location>
</feature>
<reference evidence="8" key="1">
    <citation type="submission" date="2022-09" db="EMBL/GenBank/DDBJ databases">
        <title>Actin cytoskeleton and complex cell architecture in an #Asgard archaeon.</title>
        <authorList>
            <person name="Ponce Toledo R.I."/>
            <person name="Schleper C."/>
            <person name="Rodrigues Oliveira T."/>
            <person name="Wollweber F."/>
            <person name="Xu J."/>
            <person name="Rittmann S."/>
            <person name="Klingl A."/>
            <person name="Pilhofer M."/>
        </authorList>
    </citation>
    <scope>NUCLEOTIDE SEQUENCE</scope>
    <source>
        <strain evidence="8">B-35</strain>
    </source>
</reference>
<protein>
    <recommendedName>
        <fullName evidence="7">ABC3 transporter permease C-terminal domain-containing protein</fullName>
    </recommendedName>
</protein>
<comment type="subcellular location">
    <subcellularLocation>
        <location evidence="1">Cell membrane</location>
        <topology evidence="1">Multi-pass membrane protein</topology>
    </subcellularLocation>
</comment>
<dbReference type="Pfam" id="PF02687">
    <property type="entry name" value="FtsX"/>
    <property type="match status" value="1"/>
</dbReference>
<evidence type="ECO:0000256" key="6">
    <source>
        <dbReference type="SAM" id="Phobius"/>
    </source>
</evidence>
<feature type="transmembrane region" description="Helical" evidence="6">
    <location>
        <begin position="612"/>
        <end position="636"/>
    </location>
</feature>
<proteinExistence type="predicted"/>
<evidence type="ECO:0000313" key="9">
    <source>
        <dbReference type="Proteomes" id="UP001208689"/>
    </source>
</evidence>
<keyword evidence="2" id="KW-1003">Cell membrane</keyword>
<feature type="transmembrane region" description="Helical" evidence="6">
    <location>
        <begin position="1105"/>
        <end position="1121"/>
    </location>
</feature>
<feature type="transmembrane region" description="Helical" evidence="6">
    <location>
        <begin position="675"/>
        <end position="693"/>
    </location>
</feature>
<sequence>MRKIDFYWKKSWSDQKKNLAIIICVSFALAMISGFSFFYESVQNYNFEKSFTQSSDFSIYHAPQQNADGQFISPLNFAEYSNITKPGVEKAFSSTDLDVTGYYNFASITHGEAFFSVKNISRFTSKGYNSGFNFLSDTNATGFQYILAEDDFYKSERFNDYFIIIEGESPNSDNEILVDYQFARKFDLRVNEISNITTMIGAIWPGTPLNINYQEFIMENITISGIYLPKDNLIGFNNLNFRYSYTYQNYVDEVVPSDDFTFESPGTFSYYNFSGTDLNHPVQQHFSQIAADTDASRYLRSTNIVSGYSLFFNRAAIKFETISHQKTIISQHAFDFSLNLPLAVVFNDNLGLFLQEQANSSRLEKYLFQIFNLPFIIFAGMISKKQLNRYYDNQKEEILILQGRGISKSILNTQIKYSAFLRSFITSIIGTSFGCVFFFGYKKILGNVLIIGQNAQILPFITVSDLFLTFLVSLAINFAATISIIQKIKKQDLSKIAASMKIEDLSSDFDENKLFGKEKEGEKLKKFAQNLEHDKNQKKYHKKTQKRKKKQKKNEIFEENAGDFFNNRIKPTSILQICVGLLPLILLFIIFLGNNISLPDSLIDLTYNLEQLIPGIILLCFICLGQLVSGIGKIFFLERPKIFSKLAKRISRVFLQDLDMFISTNLVKKKQWGEIASYLSIFIALLVASNINYSSTQTYEFSMNNYLVGADLRLEITTHNFTSMENIQEFEENLTNFRVSNRKLVNEVVSCFTSSSQIQTTVGGVNVSVSLPIYTLDLQKYEKIITEMGKPVPYSDYNNKISEIQNFNTENEVIGAIVSPTTLSRFNKNIGDQLEIKIPIYNSSTDSYYYQELQIEFIEVLDLMPGLFYDANDFHTNELGVILDLKSIPVSDNDIIGNSIIQLMDLKISSNNDWELIESNLITVYENQATFLNIWTYNQDWDDFQIEIHYFDFGSRGFYKLTFLIIVLLGVFIGIHSAFTIQSVLEEEKTEIQNLFRAGFEDKNLLKIVIIETSIMIFLAILVGGLVGTIYGTIQHKLTFNYVLTDPEFFYSSTVHFPTSINLSLLIGGILPVVCAIFLLQLLLLSNKWIGMKRKNGLQNKMSELALINCLAIGLALQLFLKLSNGIAFGMIIGIIWFSSQAQILNKKNKKNQNQLPTNVVKIKSKA</sequence>